<organism evidence="2">
    <name type="scientific">Mycobacterium xenopi 4042</name>
    <dbReference type="NCBI Taxonomy" id="1299334"/>
    <lineage>
        <taxon>Bacteria</taxon>
        <taxon>Bacillati</taxon>
        <taxon>Actinomycetota</taxon>
        <taxon>Actinomycetes</taxon>
        <taxon>Mycobacteriales</taxon>
        <taxon>Mycobacteriaceae</taxon>
        <taxon>Mycobacterium</taxon>
    </lineage>
</organism>
<comment type="caution">
    <text evidence="2">The sequence shown here is derived from an EMBL/GenBank/DDBJ whole genome shotgun (WGS) entry which is preliminary data.</text>
</comment>
<dbReference type="AlphaFoldDB" id="X7YJ33"/>
<proteinExistence type="predicted"/>
<sequence>MRADAKAPISCRNAVFLRLFANRQDEERRGDAKMLCRQLRDPPSHPDVADAGS</sequence>
<dbReference type="EMBL" id="JAOB01000093">
    <property type="protein sequence ID" value="EUA06791.1"/>
    <property type="molecule type" value="Genomic_DNA"/>
</dbReference>
<evidence type="ECO:0000313" key="2">
    <source>
        <dbReference type="EMBL" id="EUA06791.1"/>
    </source>
</evidence>
<accession>X7YJ33</accession>
<evidence type="ECO:0000256" key="1">
    <source>
        <dbReference type="SAM" id="MobiDB-lite"/>
    </source>
</evidence>
<reference evidence="2" key="1">
    <citation type="submission" date="2014-01" db="EMBL/GenBank/DDBJ databases">
        <authorList>
            <person name="Brown-Elliot B."/>
            <person name="Wallace R."/>
            <person name="Lenaerts A."/>
            <person name="Ordway D."/>
            <person name="DeGroote M.A."/>
            <person name="Parker T."/>
            <person name="Sizemore C."/>
            <person name="Tallon L.J."/>
            <person name="Sadzewicz L.K."/>
            <person name="Sengamalay N."/>
            <person name="Fraser C.M."/>
            <person name="Hine E."/>
            <person name="Shefchek K.A."/>
            <person name="Das S.P."/>
            <person name="Tettelin H."/>
        </authorList>
    </citation>
    <scope>NUCLEOTIDE SEQUENCE [LARGE SCALE GENOMIC DNA]</scope>
    <source>
        <strain evidence="2">4042</strain>
    </source>
</reference>
<name>X7YJ33_MYCXE</name>
<dbReference type="PATRIC" id="fig|1299334.3.peg.10275"/>
<protein>
    <submittedName>
        <fullName evidence="2">Uncharacterized protein</fullName>
    </submittedName>
</protein>
<feature type="region of interest" description="Disordered" evidence="1">
    <location>
        <begin position="26"/>
        <end position="53"/>
    </location>
</feature>
<gene>
    <name evidence="2" type="ORF">I553_0696</name>
</gene>